<dbReference type="STRING" id="1449350.OCH239_08980"/>
<comment type="caution">
    <text evidence="6">The sequence shown here is derived from an EMBL/GenBank/DDBJ whole genome shotgun (WGS) entry which is preliminary data.</text>
</comment>
<dbReference type="eggNOG" id="COG0329">
    <property type="taxonomic scope" value="Bacteria"/>
</dbReference>
<dbReference type="PANTHER" id="PTHR12128:SF66">
    <property type="entry name" value="4-HYDROXY-2-OXOGLUTARATE ALDOLASE, MITOCHONDRIAL"/>
    <property type="match status" value="1"/>
</dbReference>
<dbReference type="SMART" id="SM01130">
    <property type="entry name" value="DHDPS"/>
    <property type="match status" value="1"/>
</dbReference>
<dbReference type="Pfam" id="PF00701">
    <property type="entry name" value="DHDPS"/>
    <property type="match status" value="1"/>
</dbReference>
<evidence type="ECO:0000256" key="5">
    <source>
        <dbReference type="PIRSR" id="PIRSR001365-2"/>
    </source>
</evidence>
<dbReference type="EMBL" id="JALZ01000020">
    <property type="protein sequence ID" value="ETX13697.1"/>
    <property type="molecule type" value="Genomic_DNA"/>
</dbReference>
<dbReference type="PRINTS" id="PR00146">
    <property type="entry name" value="DHPICSNTHASE"/>
</dbReference>
<evidence type="ECO:0000256" key="2">
    <source>
        <dbReference type="ARBA" id="ARBA00023239"/>
    </source>
</evidence>
<dbReference type="PANTHER" id="PTHR12128">
    <property type="entry name" value="DIHYDRODIPICOLINATE SYNTHASE"/>
    <property type="match status" value="1"/>
</dbReference>
<keyword evidence="7" id="KW-1185">Reference proteome</keyword>
<proteinExistence type="inferred from homology"/>
<dbReference type="SUPFAM" id="SSF51569">
    <property type="entry name" value="Aldolase"/>
    <property type="match status" value="1"/>
</dbReference>
<accession>X7ECM0</accession>
<dbReference type="Gene3D" id="3.20.20.70">
    <property type="entry name" value="Aldolase class I"/>
    <property type="match status" value="1"/>
</dbReference>
<dbReference type="InterPro" id="IPR013785">
    <property type="entry name" value="Aldolase_TIM"/>
</dbReference>
<keyword evidence="2 3" id="KW-0456">Lyase</keyword>
<reference evidence="6 7" key="1">
    <citation type="submission" date="2014-01" db="EMBL/GenBank/DDBJ databases">
        <title>Roseivivax halodurans JCM 10272 Genome Sequencing.</title>
        <authorList>
            <person name="Lai Q."/>
            <person name="Li G."/>
            <person name="Shao Z."/>
        </authorList>
    </citation>
    <scope>NUCLEOTIDE SEQUENCE [LARGE SCALE GENOMIC DNA]</scope>
    <source>
        <strain evidence="6 7">JCM 10272</strain>
    </source>
</reference>
<sequence length="304" mass="32460">MTLFHGLSAFPITPTDASGRVDAEALGLVLDRLVAARVDSVGLLGSTGGYMYLSQDERRRAIDTATDRLAGAIPLIVGVGALRTDTAAALARDARDAGADGLLLAPVSYTPLTHDEVFAHVRAVAEAGDLPLCLYNNPSTTHFTFTPELIERLSRLDHVAAVKMPLPADRIIADELDDLRGRVPHDFAIGYSGDWGCTEALLAGADAWFSVLGGILPGLSMQITQAARRGDAEAARAMDAGLTPLWDLFRAFGSLRVVYAMAHELGLTDALPPRPVLPLPRDEAAKVRGALKEIEDVEFRSQTI</sequence>
<name>X7ECM0_9RHOB</name>
<evidence type="ECO:0000313" key="6">
    <source>
        <dbReference type="EMBL" id="ETX13697.1"/>
    </source>
</evidence>
<dbReference type="InterPro" id="IPR002220">
    <property type="entry name" value="DapA-like"/>
</dbReference>
<organism evidence="6 7">
    <name type="scientific">Roseivivax halodurans JCM 10272</name>
    <dbReference type="NCBI Taxonomy" id="1449350"/>
    <lineage>
        <taxon>Bacteria</taxon>
        <taxon>Pseudomonadati</taxon>
        <taxon>Pseudomonadota</taxon>
        <taxon>Alphaproteobacteria</taxon>
        <taxon>Rhodobacterales</taxon>
        <taxon>Roseobacteraceae</taxon>
        <taxon>Roseivivax</taxon>
    </lineage>
</organism>
<feature type="active site" description="Proton donor/acceptor" evidence="4">
    <location>
        <position position="135"/>
    </location>
</feature>
<dbReference type="GO" id="GO:0008840">
    <property type="term" value="F:4-hydroxy-tetrahydrodipicolinate synthase activity"/>
    <property type="evidence" value="ECO:0007669"/>
    <property type="project" value="TreeGrafter"/>
</dbReference>
<dbReference type="AlphaFoldDB" id="X7ECM0"/>
<evidence type="ECO:0000256" key="1">
    <source>
        <dbReference type="ARBA" id="ARBA00007592"/>
    </source>
</evidence>
<dbReference type="RefSeq" id="WP_037264553.1">
    <property type="nucleotide sequence ID" value="NZ_JALZ01000020.1"/>
</dbReference>
<protein>
    <submittedName>
        <fullName evidence="6">Dihydrodipicolinate synthase</fullName>
    </submittedName>
</protein>
<dbReference type="PATRIC" id="fig|1449350.3.peg.3162"/>
<feature type="binding site" evidence="5">
    <location>
        <position position="47"/>
    </location>
    <ligand>
        <name>pyruvate</name>
        <dbReference type="ChEBI" id="CHEBI:15361"/>
    </ligand>
</feature>
<evidence type="ECO:0000256" key="4">
    <source>
        <dbReference type="PIRSR" id="PIRSR001365-1"/>
    </source>
</evidence>
<dbReference type="PIRSF" id="PIRSF001365">
    <property type="entry name" value="DHDPS"/>
    <property type="match status" value="1"/>
</dbReference>
<evidence type="ECO:0000256" key="3">
    <source>
        <dbReference type="PIRNR" id="PIRNR001365"/>
    </source>
</evidence>
<dbReference type="OrthoDB" id="9778880at2"/>
<dbReference type="CDD" id="cd00408">
    <property type="entry name" value="DHDPS-like"/>
    <property type="match status" value="1"/>
</dbReference>
<gene>
    <name evidence="6" type="ORF">OCH239_08980</name>
</gene>
<dbReference type="GO" id="GO:0005829">
    <property type="term" value="C:cytosol"/>
    <property type="evidence" value="ECO:0007669"/>
    <property type="project" value="TreeGrafter"/>
</dbReference>
<dbReference type="Proteomes" id="UP000022447">
    <property type="component" value="Unassembled WGS sequence"/>
</dbReference>
<comment type="similarity">
    <text evidence="1 3">Belongs to the DapA family.</text>
</comment>
<evidence type="ECO:0000313" key="7">
    <source>
        <dbReference type="Proteomes" id="UP000022447"/>
    </source>
</evidence>
<feature type="active site" description="Schiff-base intermediate with substrate" evidence="4">
    <location>
        <position position="163"/>
    </location>
</feature>